<feature type="non-terminal residue" evidence="1">
    <location>
        <position position="1"/>
    </location>
</feature>
<protein>
    <submittedName>
        <fullName evidence="1">Uncharacterized protein</fullName>
    </submittedName>
</protein>
<gene>
    <name evidence="1" type="ORF">S03H2_48371</name>
</gene>
<dbReference type="AlphaFoldDB" id="X1ICU1"/>
<dbReference type="EMBL" id="BARU01030493">
    <property type="protein sequence ID" value="GAH63939.1"/>
    <property type="molecule type" value="Genomic_DNA"/>
</dbReference>
<accession>X1ICU1</accession>
<proteinExistence type="predicted"/>
<comment type="caution">
    <text evidence="1">The sequence shown here is derived from an EMBL/GenBank/DDBJ whole genome shotgun (WGS) entry which is preliminary data.</text>
</comment>
<evidence type="ECO:0000313" key="1">
    <source>
        <dbReference type="EMBL" id="GAH63939.1"/>
    </source>
</evidence>
<name>X1ICU1_9ZZZZ</name>
<reference evidence="1" key="1">
    <citation type="journal article" date="2014" name="Front. Microbiol.">
        <title>High frequency of phylogenetically diverse reductive dehalogenase-homologous genes in deep subseafloor sedimentary metagenomes.</title>
        <authorList>
            <person name="Kawai M."/>
            <person name="Futagami T."/>
            <person name="Toyoda A."/>
            <person name="Takaki Y."/>
            <person name="Nishi S."/>
            <person name="Hori S."/>
            <person name="Arai W."/>
            <person name="Tsubouchi T."/>
            <person name="Morono Y."/>
            <person name="Uchiyama I."/>
            <person name="Ito T."/>
            <person name="Fujiyama A."/>
            <person name="Inagaki F."/>
            <person name="Takami H."/>
        </authorList>
    </citation>
    <scope>NUCLEOTIDE SEQUENCE</scope>
    <source>
        <strain evidence="1">Expedition CK06-06</strain>
    </source>
</reference>
<sequence length="29" mass="3467">LLFGKYKRTEDGKWIRKSLEELGKEANKE</sequence>
<organism evidence="1">
    <name type="scientific">marine sediment metagenome</name>
    <dbReference type="NCBI Taxonomy" id="412755"/>
    <lineage>
        <taxon>unclassified sequences</taxon>
        <taxon>metagenomes</taxon>
        <taxon>ecological metagenomes</taxon>
    </lineage>
</organism>